<evidence type="ECO:0000313" key="5">
    <source>
        <dbReference type="Proteomes" id="UP000293345"/>
    </source>
</evidence>
<keyword evidence="2" id="KW-0812">Transmembrane</keyword>
<keyword evidence="2" id="KW-1133">Transmembrane helix</keyword>
<feature type="region of interest" description="Disordered" evidence="1">
    <location>
        <begin position="73"/>
        <end position="101"/>
    </location>
</feature>
<sequence length="257" mass="26190">MVEPNNCAQAVEHFARRLRSHGTENAMHCPNCGNDNIAEAKFCTNCGTPLAAAASAAGAAQADGAPTAPAAYQQEGNAASVDADTPSPAAGAAPQADYQQQQPYAAPKYASPGFAAASQSAAEQNAGAYGTSTPGCGSPNGAAPGQPTSPYAGAAQQPGYSYGAPAQPGSYAPASAPVYVVDDSDKTLRMVAFVFCLISTLISALAILPLIWMIPMTVHCWGIYKGTKPNTVLFGVCTLIFCSLVSGILLLISNKDQ</sequence>
<reference evidence="4 5" key="1">
    <citation type="submission" date="2019-01" db="EMBL/GenBank/DDBJ databases">
        <title>Senegalimassilia sp. nov. KGMB04484 isolated human feces.</title>
        <authorList>
            <person name="Han K.-I."/>
            <person name="Kim J.-S."/>
            <person name="Lee K.C."/>
            <person name="Suh M.K."/>
            <person name="Eom M.K."/>
            <person name="Lee J.H."/>
            <person name="Park S.-H."/>
            <person name="Kang S.W."/>
            <person name="Park J.-E."/>
            <person name="Oh B.S."/>
            <person name="Yu S.Y."/>
            <person name="Choi S.-H."/>
            <person name="Lee D.H."/>
            <person name="Yoon H."/>
            <person name="Kim B.-Y."/>
            <person name="Lee J.H."/>
            <person name="Lee J.-S."/>
        </authorList>
    </citation>
    <scope>NUCLEOTIDE SEQUENCE [LARGE SCALE GENOMIC DNA]</scope>
    <source>
        <strain evidence="4 5">KGMB04484</strain>
    </source>
</reference>
<evidence type="ECO:0000256" key="2">
    <source>
        <dbReference type="SAM" id="Phobius"/>
    </source>
</evidence>
<comment type="caution">
    <text evidence="4">The sequence shown here is derived from an EMBL/GenBank/DDBJ whole genome shotgun (WGS) entry which is preliminary data.</text>
</comment>
<evidence type="ECO:0000256" key="1">
    <source>
        <dbReference type="SAM" id="MobiDB-lite"/>
    </source>
</evidence>
<dbReference type="Pfam" id="PF13240">
    <property type="entry name" value="Zn_Ribbon_1"/>
    <property type="match status" value="1"/>
</dbReference>
<accession>A0A4Q2JZS5</accession>
<proteinExistence type="predicted"/>
<dbReference type="EMBL" id="SDPW01000001">
    <property type="protein sequence ID" value="RXZ54625.1"/>
    <property type="molecule type" value="Genomic_DNA"/>
</dbReference>
<protein>
    <submittedName>
        <fullName evidence="4">Zinc ribbon domain-containing protein</fullName>
    </submittedName>
</protein>
<organism evidence="4 5">
    <name type="scientific">Senegalimassilia faecalis</name>
    <dbReference type="NCBI Taxonomy" id="2509433"/>
    <lineage>
        <taxon>Bacteria</taxon>
        <taxon>Bacillati</taxon>
        <taxon>Actinomycetota</taxon>
        <taxon>Coriobacteriia</taxon>
        <taxon>Coriobacteriales</taxon>
        <taxon>Coriobacteriaceae</taxon>
        <taxon>Senegalimassilia</taxon>
    </lineage>
</organism>
<feature type="compositionally biased region" description="Low complexity" evidence="1">
    <location>
        <begin position="86"/>
        <end position="101"/>
    </location>
</feature>
<dbReference type="AlphaFoldDB" id="A0A4Q2JZS5"/>
<gene>
    <name evidence="4" type="ORF">ET524_09150</name>
</gene>
<feature type="transmembrane region" description="Helical" evidence="2">
    <location>
        <begin position="191"/>
        <end position="212"/>
    </location>
</feature>
<feature type="region of interest" description="Disordered" evidence="1">
    <location>
        <begin position="126"/>
        <end position="150"/>
    </location>
</feature>
<feature type="domain" description="Zinc-ribbon" evidence="3">
    <location>
        <begin position="28"/>
        <end position="50"/>
    </location>
</feature>
<evidence type="ECO:0000313" key="4">
    <source>
        <dbReference type="EMBL" id="RXZ54625.1"/>
    </source>
</evidence>
<dbReference type="Proteomes" id="UP000293345">
    <property type="component" value="Unassembled WGS sequence"/>
</dbReference>
<keyword evidence="5" id="KW-1185">Reference proteome</keyword>
<feature type="transmembrane region" description="Helical" evidence="2">
    <location>
        <begin position="232"/>
        <end position="252"/>
    </location>
</feature>
<dbReference type="InterPro" id="IPR026870">
    <property type="entry name" value="Zinc_ribbon_dom"/>
</dbReference>
<name>A0A4Q2JZS5_9ACTN</name>
<keyword evidence="2" id="KW-0472">Membrane</keyword>
<evidence type="ECO:0000259" key="3">
    <source>
        <dbReference type="Pfam" id="PF13240"/>
    </source>
</evidence>